<evidence type="ECO:0000256" key="1">
    <source>
        <dbReference type="SAM" id="Phobius"/>
    </source>
</evidence>
<accession>A0ABR9MU32</accession>
<feature type="non-terminal residue" evidence="2">
    <location>
        <position position="70"/>
    </location>
</feature>
<protein>
    <submittedName>
        <fullName evidence="2">Carbohydrate ABC transporter permease</fullName>
    </submittedName>
</protein>
<dbReference type="Proteomes" id="UP000625527">
    <property type="component" value="Unassembled WGS sequence"/>
</dbReference>
<reference evidence="2 3" key="1">
    <citation type="submission" date="2020-10" db="EMBL/GenBank/DDBJ databases">
        <title>Myceligenerans pegani sp. nov., an endophytic actinomycete isolated from Peganum harmala L. in Xinjiang, China.</title>
        <authorList>
            <person name="Xin L."/>
        </authorList>
    </citation>
    <scope>NUCLEOTIDE SEQUENCE [LARGE SCALE GENOMIC DNA]</scope>
    <source>
        <strain evidence="2 3">TRM65318</strain>
    </source>
</reference>
<comment type="caution">
    <text evidence="2">The sequence shown here is derived from an EMBL/GenBank/DDBJ whole genome shotgun (WGS) entry which is preliminary data.</text>
</comment>
<gene>
    <name evidence="2" type="ORF">IHE71_02300</name>
</gene>
<keyword evidence="1" id="KW-1133">Transmembrane helix</keyword>
<organism evidence="2 3">
    <name type="scientific">Myceligenerans pegani</name>
    <dbReference type="NCBI Taxonomy" id="2776917"/>
    <lineage>
        <taxon>Bacteria</taxon>
        <taxon>Bacillati</taxon>
        <taxon>Actinomycetota</taxon>
        <taxon>Actinomycetes</taxon>
        <taxon>Micrococcales</taxon>
        <taxon>Promicromonosporaceae</taxon>
        <taxon>Myceligenerans</taxon>
    </lineage>
</organism>
<keyword evidence="1" id="KW-0812">Transmembrane</keyword>
<evidence type="ECO:0000313" key="3">
    <source>
        <dbReference type="Proteomes" id="UP000625527"/>
    </source>
</evidence>
<feature type="transmembrane region" description="Helical" evidence="1">
    <location>
        <begin position="40"/>
        <end position="61"/>
    </location>
</feature>
<keyword evidence="3" id="KW-1185">Reference proteome</keyword>
<keyword evidence="1" id="KW-0472">Membrane</keyword>
<evidence type="ECO:0000313" key="2">
    <source>
        <dbReference type="EMBL" id="MBE1874536.1"/>
    </source>
</evidence>
<sequence>MSSVAAIAQSAGKGAARAAARKRARMHQHGTGSAVRRPGWITYTILAVVLVVSAFPLYYTLLLGSSDQVS</sequence>
<name>A0ABR9MU32_9MICO</name>
<proteinExistence type="predicted"/>
<dbReference type="EMBL" id="JADAQT010000030">
    <property type="protein sequence ID" value="MBE1874536.1"/>
    <property type="molecule type" value="Genomic_DNA"/>
</dbReference>